<feature type="domain" description="Major facilitator superfamily (MFS) profile" evidence="5">
    <location>
        <begin position="37"/>
        <end position="418"/>
    </location>
</feature>
<dbReference type="InterPro" id="IPR020846">
    <property type="entry name" value="MFS_dom"/>
</dbReference>
<feature type="compositionally biased region" description="Polar residues" evidence="3">
    <location>
        <begin position="1"/>
        <end position="15"/>
    </location>
</feature>
<feature type="transmembrane region" description="Helical" evidence="4">
    <location>
        <begin position="129"/>
        <end position="151"/>
    </location>
</feature>
<feature type="transmembrane region" description="Helical" evidence="4">
    <location>
        <begin position="273"/>
        <end position="292"/>
    </location>
</feature>
<dbReference type="Pfam" id="PF07690">
    <property type="entry name" value="MFS_1"/>
    <property type="match status" value="1"/>
</dbReference>
<evidence type="ECO:0000256" key="1">
    <source>
        <dbReference type="ARBA" id="ARBA00004141"/>
    </source>
</evidence>
<evidence type="ECO:0000313" key="7">
    <source>
        <dbReference type="Proteomes" id="UP001215712"/>
    </source>
</evidence>
<accession>A0AAD6HMM6</accession>
<gene>
    <name evidence="6" type="ORF">N7493_005449</name>
</gene>
<dbReference type="SUPFAM" id="SSF103473">
    <property type="entry name" value="MFS general substrate transporter"/>
    <property type="match status" value="1"/>
</dbReference>
<keyword evidence="4" id="KW-0812">Transmembrane</keyword>
<organism evidence="6 7">
    <name type="scientific">Penicillium malachiteum</name>
    <dbReference type="NCBI Taxonomy" id="1324776"/>
    <lineage>
        <taxon>Eukaryota</taxon>
        <taxon>Fungi</taxon>
        <taxon>Dikarya</taxon>
        <taxon>Ascomycota</taxon>
        <taxon>Pezizomycotina</taxon>
        <taxon>Eurotiomycetes</taxon>
        <taxon>Eurotiomycetidae</taxon>
        <taxon>Eurotiales</taxon>
        <taxon>Aspergillaceae</taxon>
        <taxon>Penicillium</taxon>
    </lineage>
</organism>
<evidence type="ECO:0000259" key="5">
    <source>
        <dbReference type="PROSITE" id="PS50850"/>
    </source>
</evidence>
<feature type="transmembrane region" description="Helical" evidence="4">
    <location>
        <begin position="239"/>
        <end position="261"/>
    </location>
</feature>
<protein>
    <submittedName>
        <fullName evidence="6">MFS monocarboxylate transporter</fullName>
    </submittedName>
</protein>
<feature type="transmembrane region" description="Helical" evidence="4">
    <location>
        <begin position="76"/>
        <end position="93"/>
    </location>
</feature>
<dbReference type="GO" id="GO:0016020">
    <property type="term" value="C:membrane"/>
    <property type="evidence" value="ECO:0007669"/>
    <property type="project" value="UniProtKB-SubCell"/>
</dbReference>
<feature type="transmembrane region" description="Helical" evidence="4">
    <location>
        <begin position="36"/>
        <end position="56"/>
    </location>
</feature>
<evidence type="ECO:0000256" key="3">
    <source>
        <dbReference type="SAM" id="MobiDB-lite"/>
    </source>
</evidence>
<feature type="transmembrane region" description="Helical" evidence="4">
    <location>
        <begin position="105"/>
        <end position="123"/>
    </location>
</feature>
<proteinExistence type="inferred from homology"/>
<reference evidence="6" key="1">
    <citation type="journal article" date="2023" name="IMA Fungus">
        <title>Comparative genomic study of the Penicillium genus elucidates a diverse pangenome and 15 lateral gene transfer events.</title>
        <authorList>
            <person name="Petersen C."/>
            <person name="Sorensen T."/>
            <person name="Nielsen M.R."/>
            <person name="Sondergaard T.E."/>
            <person name="Sorensen J.L."/>
            <person name="Fitzpatrick D.A."/>
            <person name="Frisvad J.C."/>
            <person name="Nielsen K.L."/>
        </authorList>
    </citation>
    <scope>NUCLEOTIDE SEQUENCE</scope>
    <source>
        <strain evidence="6">IBT 17514</strain>
    </source>
</reference>
<dbReference type="EMBL" id="JAQJAN010000006">
    <property type="protein sequence ID" value="KAJ5727629.1"/>
    <property type="molecule type" value="Genomic_DNA"/>
</dbReference>
<name>A0AAD6HMM6_9EURO</name>
<dbReference type="PANTHER" id="PTHR11360:SF281">
    <property type="entry name" value="ASPYRIDONES EFFLUX PROTEIN APDF-RELATED"/>
    <property type="match status" value="1"/>
</dbReference>
<keyword evidence="7" id="KW-1185">Reference proteome</keyword>
<feature type="transmembrane region" description="Helical" evidence="4">
    <location>
        <begin position="363"/>
        <end position="386"/>
    </location>
</feature>
<feature type="transmembrane region" description="Helical" evidence="4">
    <location>
        <begin position="304"/>
        <end position="322"/>
    </location>
</feature>
<dbReference type="PROSITE" id="PS50850">
    <property type="entry name" value="MFS"/>
    <property type="match status" value="1"/>
</dbReference>
<keyword evidence="4" id="KW-1133">Transmembrane helix</keyword>
<dbReference type="InterPro" id="IPR036259">
    <property type="entry name" value="MFS_trans_sf"/>
</dbReference>
<feature type="transmembrane region" description="Helical" evidence="4">
    <location>
        <begin position="392"/>
        <end position="413"/>
    </location>
</feature>
<reference evidence="6" key="2">
    <citation type="submission" date="2023-01" db="EMBL/GenBank/DDBJ databases">
        <authorList>
            <person name="Petersen C."/>
        </authorList>
    </citation>
    <scope>NUCLEOTIDE SEQUENCE</scope>
    <source>
        <strain evidence="6">IBT 17514</strain>
    </source>
</reference>
<dbReference type="Proteomes" id="UP001215712">
    <property type="component" value="Unassembled WGS sequence"/>
</dbReference>
<dbReference type="Gene3D" id="1.20.1250.20">
    <property type="entry name" value="MFS general substrate transporter like domains"/>
    <property type="match status" value="2"/>
</dbReference>
<dbReference type="GO" id="GO:0022857">
    <property type="term" value="F:transmembrane transporter activity"/>
    <property type="evidence" value="ECO:0007669"/>
    <property type="project" value="InterPro"/>
</dbReference>
<evidence type="ECO:0000256" key="2">
    <source>
        <dbReference type="ARBA" id="ARBA00006727"/>
    </source>
</evidence>
<feature type="transmembrane region" description="Helical" evidence="4">
    <location>
        <begin position="328"/>
        <end position="351"/>
    </location>
</feature>
<feature type="transmembrane region" description="Helical" evidence="4">
    <location>
        <begin position="194"/>
        <end position="218"/>
    </location>
</feature>
<sequence>MNSDMNDTESVLSQNELEENVQKSPPSFPEGGTKGWLAVLACWCVMFNTFGYINAFGIYETYYQETFLKNETSSNIAWIGSLQTFFMFSAGLVSGPLMDRFGPRVIMIPCSMLFVLSVMLTSLCTDYYQFILAQGVLGGLTNGLTYTPALTAVNHYFMKKRPLAIGIASSGSSLAGVIFPVALDRMLNKTNLGFGWSVRIIGFLMLALSIIACVTVSSNAPKRKSGSPFVFAAWKNPSYTMQIAGLFLVIWALFVPFFYIPSYAETIGISLQMSFYLIAITNAGSMFGRLLGGALANQIGRFNALAGSSVICGILTLCWLSINSLSGMIVFSILFGFFSGTVIGLFPASIAMTAPQPNQIGSYMGMGFGVLSIAGLTGTPITGAMITQYGSYHPAMIFAGVCSLAGAAVIFGARLRLAGTQLIA</sequence>
<dbReference type="CDD" id="cd17352">
    <property type="entry name" value="MFS_MCT_SLC16"/>
    <property type="match status" value="1"/>
</dbReference>
<comment type="caution">
    <text evidence="6">The sequence shown here is derived from an EMBL/GenBank/DDBJ whole genome shotgun (WGS) entry which is preliminary data.</text>
</comment>
<feature type="region of interest" description="Disordered" evidence="3">
    <location>
        <begin position="1"/>
        <end position="28"/>
    </location>
</feature>
<comment type="similarity">
    <text evidence="2">Belongs to the major facilitator superfamily. Monocarboxylate porter (TC 2.A.1.13) family.</text>
</comment>
<feature type="transmembrane region" description="Helical" evidence="4">
    <location>
        <begin position="163"/>
        <end position="182"/>
    </location>
</feature>
<dbReference type="InterPro" id="IPR011701">
    <property type="entry name" value="MFS"/>
</dbReference>
<dbReference type="PANTHER" id="PTHR11360">
    <property type="entry name" value="MONOCARBOXYLATE TRANSPORTER"/>
    <property type="match status" value="1"/>
</dbReference>
<comment type="subcellular location">
    <subcellularLocation>
        <location evidence="1">Membrane</location>
        <topology evidence="1">Multi-pass membrane protein</topology>
    </subcellularLocation>
</comment>
<dbReference type="AlphaFoldDB" id="A0AAD6HMM6"/>
<keyword evidence="4" id="KW-0472">Membrane</keyword>
<evidence type="ECO:0000256" key="4">
    <source>
        <dbReference type="SAM" id="Phobius"/>
    </source>
</evidence>
<evidence type="ECO:0000313" key="6">
    <source>
        <dbReference type="EMBL" id="KAJ5727629.1"/>
    </source>
</evidence>
<dbReference type="InterPro" id="IPR050327">
    <property type="entry name" value="Proton-linked_MCT"/>
</dbReference>